<dbReference type="SUPFAM" id="SSF46785">
    <property type="entry name" value="Winged helix' DNA-binding domain"/>
    <property type="match status" value="1"/>
</dbReference>
<proteinExistence type="predicted"/>
<accession>A0ABR4A786</accession>
<dbReference type="InterPro" id="IPR036390">
    <property type="entry name" value="WH_DNA-bd_sf"/>
</dbReference>
<protein>
    <submittedName>
        <fullName evidence="1">Uncharacterized protein</fullName>
    </submittedName>
</protein>
<sequence length="106" mass="11566">MKLFDAAAKMNGGEVQLEQLAAATGADPLLIIRIVQIYAGMGVFKEVRKHTFISTLLATTFVVGSPLTDAVTHIFVDLVVGFCNKLMNVSVNRTFHIGILSRLPEY</sequence>
<keyword evidence="2" id="KW-1185">Reference proteome</keyword>
<dbReference type="InterPro" id="IPR036388">
    <property type="entry name" value="WH-like_DNA-bd_sf"/>
</dbReference>
<name>A0ABR4A786_9LECA</name>
<dbReference type="Gene3D" id="1.10.10.10">
    <property type="entry name" value="Winged helix-like DNA-binding domain superfamily/Winged helix DNA-binding domain"/>
    <property type="match status" value="1"/>
</dbReference>
<reference evidence="1 2" key="1">
    <citation type="submission" date="2024-09" db="EMBL/GenBank/DDBJ databases">
        <title>Rethinking Asexuality: The Enigmatic Case of Functional Sexual Genes in Lepraria (Stereocaulaceae).</title>
        <authorList>
            <person name="Doellman M."/>
            <person name="Sun Y."/>
            <person name="Barcenas-Pena A."/>
            <person name="Lumbsch H.T."/>
            <person name="Grewe F."/>
        </authorList>
    </citation>
    <scope>NUCLEOTIDE SEQUENCE [LARGE SCALE GENOMIC DNA]</scope>
    <source>
        <strain evidence="1 2">Mercado 3170</strain>
    </source>
</reference>
<evidence type="ECO:0000313" key="2">
    <source>
        <dbReference type="Proteomes" id="UP001590950"/>
    </source>
</evidence>
<organism evidence="1 2">
    <name type="scientific">Stereocaulon virgatum</name>
    <dbReference type="NCBI Taxonomy" id="373712"/>
    <lineage>
        <taxon>Eukaryota</taxon>
        <taxon>Fungi</taxon>
        <taxon>Dikarya</taxon>
        <taxon>Ascomycota</taxon>
        <taxon>Pezizomycotina</taxon>
        <taxon>Lecanoromycetes</taxon>
        <taxon>OSLEUM clade</taxon>
        <taxon>Lecanoromycetidae</taxon>
        <taxon>Lecanorales</taxon>
        <taxon>Lecanorineae</taxon>
        <taxon>Stereocaulaceae</taxon>
        <taxon>Stereocaulon</taxon>
    </lineage>
</organism>
<comment type="caution">
    <text evidence="1">The sequence shown here is derived from an EMBL/GenBank/DDBJ whole genome shotgun (WGS) entry which is preliminary data.</text>
</comment>
<gene>
    <name evidence="1" type="ORF">N7G274_006191</name>
</gene>
<dbReference type="EMBL" id="JBEFKJ010000018">
    <property type="protein sequence ID" value="KAL2041246.1"/>
    <property type="molecule type" value="Genomic_DNA"/>
</dbReference>
<dbReference type="Proteomes" id="UP001590950">
    <property type="component" value="Unassembled WGS sequence"/>
</dbReference>
<evidence type="ECO:0000313" key="1">
    <source>
        <dbReference type="EMBL" id="KAL2041246.1"/>
    </source>
</evidence>